<gene>
    <name evidence="6" type="ORF">D5086_0000075790</name>
</gene>
<dbReference type="PANTHER" id="PTHR12446">
    <property type="entry name" value="TESMIN/TSO1-RELATED"/>
    <property type="match status" value="1"/>
</dbReference>
<keyword evidence="3" id="KW-0539">Nucleus</keyword>
<feature type="compositionally biased region" description="Low complexity" evidence="4">
    <location>
        <begin position="37"/>
        <end position="49"/>
    </location>
</feature>
<feature type="domain" description="CRC" evidence="5">
    <location>
        <begin position="105"/>
        <end position="229"/>
    </location>
</feature>
<evidence type="ECO:0000256" key="4">
    <source>
        <dbReference type="SAM" id="MobiDB-lite"/>
    </source>
</evidence>
<organism evidence="6">
    <name type="scientific">Populus alba</name>
    <name type="common">White poplar</name>
    <dbReference type="NCBI Taxonomy" id="43335"/>
    <lineage>
        <taxon>Eukaryota</taxon>
        <taxon>Viridiplantae</taxon>
        <taxon>Streptophyta</taxon>
        <taxon>Embryophyta</taxon>
        <taxon>Tracheophyta</taxon>
        <taxon>Spermatophyta</taxon>
        <taxon>Magnoliopsida</taxon>
        <taxon>eudicotyledons</taxon>
        <taxon>Gunneridae</taxon>
        <taxon>Pentapetalae</taxon>
        <taxon>rosids</taxon>
        <taxon>fabids</taxon>
        <taxon>Malpighiales</taxon>
        <taxon>Salicaceae</taxon>
        <taxon>Saliceae</taxon>
        <taxon>Populus</taxon>
    </lineage>
</organism>
<dbReference type="Pfam" id="PF03638">
    <property type="entry name" value="TCR"/>
    <property type="match status" value="2"/>
</dbReference>
<reference evidence="6" key="1">
    <citation type="submission" date="2018-10" db="EMBL/GenBank/DDBJ databases">
        <title>Population genomic analysis revealed the cold adaptation of white poplar.</title>
        <authorList>
            <person name="Liu Y.-J."/>
        </authorList>
    </citation>
    <scope>NUCLEOTIDE SEQUENCE [LARGE SCALE GENOMIC DNA]</scope>
    <source>
        <strain evidence="6">PAL-ZL1</strain>
    </source>
</reference>
<feature type="region of interest" description="Disordered" evidence="4">
    <location>
        <begin position="31"/>
        <end position="57"/>
    </location>
</feature>
<dbReference type="InterPro" id="IPR028307">
    <property type="entry name" value="Lin-54_fam"/>
</dbReference>
<dbReference type="EMBL" id="RCHU01000217">
    <property type="protein sequence ID" value="TKS10977.1"/>
    <property type="molecule type" value="Genomic_DNA"/>
</dbReference>
<dbReference type="SMART" id="SM01114">
    <property type="entry name" value="CXC"/>
    <property type="match status" value="2"/>
</dbReference>
<evidence type="ECO:0000259" key="5">
    <source>
        <dbReference type="PROSITE" id="PS51634"/>
    </source>
</evidence>
<dbReference type="InterPro" id="IPR005172">
    <property type="entry name" value="CRC"/>
</dbReference>
<evidence type="ECO:0000256" key="1">
    <source>
        <dbReference type="ARBA" id="ARBA00004123"/>
    </source>
</evidence>
<comment type="similarity">
    <text evidence="2">Belongs to the lin-54 family.</text>
</comment>
<comment type="caution">
    <text evidence="6">The sequence shown here is derived from an EMBL/GenBank/DDBJ whole genome shotgun (WGS) entry which is preliminary data.</text>
</comment>
<evidence type="ECO:0000256" key="2">
    <source>
        <dbReference type="ARBA" id="ARBA00007267"/>
    </source>
</evidence>
<dbReference type="PANTHER" id="PTHR12446:SF34">
    <property type="entry name" value="PROTEIN LIN-54 HOMOLOG"/>
    <property type="match status" value="1"/>
</dbReference>
<feature type="region of interest" description="Disordered" evidence="4">
    <location>
        <begin position="79"/>
        <end position="108"/>
    </location>
</feature>
<name>A0A4U5QNR2_POPAL</name>
<dbReference type="PROSITE" id="PS51634">
    <property type="entry name" value="CRC"/>
    <property type="match status" value="1"/>
</dbReference>
<dbReference type="AlphaFoldDB" id="A0A4U5QNR2"/>
<accession>A0A4U5QNR2</accession>
<evidence type="ECO:0000313" key="6">
    <source>
        <dbReference type="EMBL" id="TKS10977.1"/>
    </source>
</evidence>
<protein>
    <recommendedName>
        <fullName evidence="5">CRC domain-containing protein</fullName>
    </recommendedName>
</protein>
<dbReference type="InterPro" id="IPR033467">
    <property type="entry name" value="Tesmin/TSO1-like_CXC"/>
</dbReference>
<proteinExistence type="inferred from homology"/>
<dbReference type="GO" id="GO:0005634">
    <property type="term" value="C:nucleus"/>
    <property type="evidence" value="ECO:0007669"/>
    <property type="project" value="UniProtKB-SubCell"/>
</dbReference>
<sequence>MEQSETVTEYTPKKLAPQKLDFTAPICRTAPANVPSQTQQVQVNLQTQTPPRPEMPPPPYQARPVLQHEAVAQRIPHPVHKISAMPRGKQDSPGSRLANDGTPKKPKQCNCKNSMCLKLYCECFAAGIHCNGCNCLNCHNNVENEKERKEAVETTLQRNPNAFRPKIASSPHGSRDTMEDAQEVQMLGKHNKGCNCKRSGCLKKYCECFQGNIFCSENCKCLECKNFEGSDERRALFHGSPHATAYAQQATNAAISGAIGSSGYGTTLATKKRKSEELFGVATKDQSAHSTAKFSQGNTLRNSAAFSSPLSVPVSRTANGAVLGSTKPTYRSPLAGVLQPQFVKEMCTLLVTISGKATEPLAGKVGKMDTRSERENIETYSASPTQEKESSLKGWNAIEHMPDDCLNGNKAEKDGSIDSGDVENARPSSPDIDLMCHEEEMMFMEMGSPVGVAQLCQSKTQKPDDGYECSQLHAEQEKIILTSFLDILNRVSTYGSIKVCQSGNQKEPAVRDTVKTEIEMGNHRNGYHNRGVAALVLNGDLPNKAASPVQKEFTERSTIKAGIQMGKHKAHHSNGTTQSPVITNLTSTVLPIKAASPVQQESVERGTKTARTDIENHSGYDNGIMKSPVLAPSASNTDLPVKAASPVENRERNPAAFLSFLVEVDVFPLLTFIGINQLKGDRFANVPGKTSEPQYGILVKP</sequence>
<comment type="subcellular location">
    <subcellularLocation>
        <location evidence="1">Nucleus</location>
    </subcellularLocation>
</comment>
<dbReference type="STRING" id="43335.A0A4U5QNR2"/>
<evidence type="ECO:0000256" key="3">
    <source>
        <dbReference type="ARBA" id="ARBA00023242"/>
    </source>
</evidence>
<dbReference type="GO" id="GO:0006355">
    <property type="term" value="P:regulation of DNA-templated transcription"/>
    <property type="evidence" value="ECO:0007669"/>
    <property type="project" value="TreeGrafter"/>
</dbReference>